<feature type="signal peptide" evidence="1">
    <location>
        <begin position="1"/>
        <end position="21"/>
    </location>
</feature>
<organism evidence="2 3">
    <name type="scientific">Salmonirosea aquatica</name>
    <dbReference type="NCBI Taxonomy" id="2654236"/>
    <lineage>
        <taxon>Bacteria</taxon>
        <taxon>Pseudomonadati</taxon>
        <taxon>Bacteroidota</taxon>
        <taxon>Cytophagia</taxon>
        <taxon>Cytophagales</taxon>
        <taxon>Spirosomataceae</taxon>
        <taxon>Salmonirosea</taxon>
    </lineage>
</organism>
<accession>A0A7C9BP82</accession>
<keyword evidence="3" id="KW-1185">Reference proteome</keyword>
<evidence type="ECO:0008006" key="4">
    <source>
        <dbReference type="Google" id="ProtNLM"/>
    </source>
</evidence>
<reference evidence="2 3" key="1">
    <citation type="submission" date="2019-10" db="EMBL/GenBank/DDBJ databases">
        <title>Draft Genome Sequence of Cytophagaceae sp. SJW1-29.</title>
        <authorList>
            <person name="Choi A."/>
        </authorList>
    </citation>
    <scope>NUCLEOTIDE SEQUENCE [LARGE SCALE GENOMIC DNA]</scope>
    <source>
        <strain evidence="2 3">SJW1-29</strain>
    </source>
</reference>
<keyword evidence="1" id="KW-0732">Signal</keyword>
<evidence type="ECO:0000313" key="3">
    <source>
        <dbReference type="Proteomes" id="UP000479293"/>
    </source>
</evidence>
<proteinExistence type="predicted"/>
<dbReference type="RefSeq" id="WP_152757944.1">
    <property type="nucleotide sequence ID" value="NZ_WHLY01000002.1"/>
</dbReference>
<dbReference type="EMBL" id="WHLY01000002">
    <property type="protein sequence ID" value="MPR33019.1"/>
    <property type="molecule type" value="Genomic_DNA"/>
</dbReference>
<comment type="caution">
    <text evidence="2">The sequence shown here is derived from an EMBL/GenBank/DDBJ whole genome shotgun (WGS) entry which is preliminary data.</text>
</comment>
<feature type="chain" id="PRO_5028984988" description="Lipoprotein" evidence="1">
    <location>
        <begin position="22"/>
        <end position="157"/>
    </location>
</feature>
<gene>
    <name evidence="2" type="ORF">GBK04_06510</name>
</gene>
<evidence type="ECO:0000313" key="2">
    <source>
        <dbReference type="EMBL" id="MPR33019.1"/>
    </source>
</evidence>
<protein>
    <recommendedName>
        <fullName evidence="4">Lipoprotein</fullName>
    </recommendedName>
</protein>
<dbReference type="Proteomes" id="UP000479293">
    <property type="component" value="Unassembled WGS sequence"/>
</dbReference>
<dbReference type="AlphaFoldDB" id="A0A7C9BP82"/>
<evidence type="ECO:0000256" key="1">
    <source>
        <dbReference type="SAM" id="SignalP"/>
    </source>
</evidence>
<sequence length="157" mass="17399">MTVSQLIFFSLLMLACGSAPSQHQNTTDHSGPKPLLNIRDIADQTQEDIATILGPQSSLDPEKAARSRCPNCQKYSYQEGTIEITYINDMADWITIYPPKGTPARQTPILLGLPDTPPDSTSPSFWRWNQIPSIQELRAQLNPAGSVESIYIIVKTL</sequence>
<name>A0A7C9BP82_9BACT</name>